<sequence>MRENSAKSGIRADTFEYNGAKCYNIDIPNIGPARAIVYDIAAIPKAIEIADEKVVNGIERYPLM</sequence>
<dbReference type="AlphaFoldDB" id="A0A4Y5FQZ0"/>
<reference evidence="2 5" key="2">
    <citation type="submission" date="2020-06" db="EMBL/GenBank/DDBJ databases">
        <authorList>
            <person name="Chuat V."/>
        </authorList>
    </citation>
    <scope>NUCLEOTIDE SEQUENCE [LARGE SCALE GENOMIC DNA]</scope>
    <source>
        <strain evidence="2">STH_CIRM_1046</strain>
    </source>
</reference>
<dbReference type="EMBL" id="LR822030">
    <property type="protein sequence ID" value="CAD0155783.1"/>
    <property type="molecule type" value="Genomic_DNA"/>
</dbReference>
<name>A0A4Y5FQZ0_STRTR</name>
<protein>
    <submittedName>
        <fullName evidence="4">Alpha-D-glcNAc alpha-1,2-L-rhamnosyltransferase</fullName>
    </submittedName>
</protein>
<gene>
    <name evidence="3" type="ORF">eps27_0006</name>
    <name evidence="4" type="ORF">eps34_0006</name>
    <name evidence="2" type="ORF">STHERMO_1134</name>
</gene>
<evidence type="ECO:0000313" key="3">
    <source>
        <dbReference type="EMBL" id="QBR99776.1"/>
    </source>
</evidence>
<dbReference type="GO" id="GO:0016740">
    <property type="term" value="F:transferase activity"/>
    <property type="evidence" value="ECO:0007669"/>
    <property type="project" value="UniProtKB-KW"/>
</dbReference>
<dbReference type="EMBL" id="MK483546">
    <property type="protein sequence ID" value="QBR99853.1"/>
    <property type="molecule type" value="Genomic_DNA"/>
</dbReference>
<evidence type="ECO:0000313" key="4">
    <source>
        <dbReference type="EMBL" id="QBR99853.1"/>
    </source>
</evidence>
<feature type="domain" description="DUF1972" evidence="1">
    <location>
        <begin position="5"/>
        <end position="53"/>
    </location>
</feature>
<dbReference type="InterPro" id="IPR015393">
    <property type="entry name" value="DUF1972"/>
</dbReference>
<proteinExistence type="predicted"/>
<evidence type="ECO:0000313" key="2">
    <source>
        <dbReference type="EMBL" id="CAD0155783.1"/>
    </source>
</evidence>
<reference evidence="4" key="1">
    <citation type="journal article" date="2019" name="Sci. Rep.">
        <title>A comparative genomics approach for identifying host-range determinants in Streptococcus thermophilus bacteriophages.</title>
        <authorList>
            <person name="Szymczak P."/>
            <person name="Rau M.H."/>
            <person name="Monteiro J.M."/>
            <person name="Pinho M.G."/>
            <person name="Filipe S.R."/>
            <person name="Vogensen F.K."/>
            <person name="Zeidan A.A."/>
            <person name="Janzen T."/>
        </authorList>
    </citation>
    <scope>NUCLEOTIDE SEQUENCE</scope>
    <source>
        <strain evidence="3">STCH_27_eps</strain>
        <strain evidence="4">STCH_34_eps</strain>
    </source>
</reference>
<organism evidence="4">
    <name type="scientific">Streptococcus thermophilus</name>
    <dbReference type="NCBI Taxonomy" id="1308"/>
    <lineage>
        <taxon>Bacteria</taxon>
        <taxon>Bacillati</taxon>
        <taxon>Bacillota</taxon>
        <taxon>Bacilli</taxon>
        <taxon>Lactobacillales</taxon>
        <taxon>Streptococcaceae</taxon>
        <taxon>Streptococcus</taxon>
    </lineage>
</organism>
<keyword evidence="4" id="KW-0808">Transferase</keyword>
<dbReference type="Pfam" id="PF09314">
    <property type="entry name" value="DUF1972"/>
    <property type="match status" value="1"/>
</dbReference>
<accession>A0A4Y5FQZ0</accession>
<dbReference type="EMBL" id="MK483539">
    <property type="protein sequence ID" value="QBR99776.1"/>
    <property type="molecule type" value="Genomic_DNA"/>
</dbReference>
<evidence type="ECO:0000259" key="1">
    <source>
        <dbReference type="Pfam" id="PF09314"/>
    </source>
</evidence>
<evidence type="ECO:0000313" key="5">
    <source>
        <dbReference type="Proteomes" id="UP000509120"/>
    </source>
</evidence>
<dbReference type="Proteomes" id="UP000509120">
    <property type="component" value="Chromosome"/>
</dbReference>